<dbReference type="InterPro" id="IPR021136">
    <property type="entry name" value="Flagellar_hook_control-like_C"/>
</dbReference>
<dbReference type="Pfam" id="PF02120">
    <property type="entry name" value="Flg_hook"/>
    <property type="match status" value="1"/>
</dbReference>
<dbReference type="RefSeq" id="WP_193951967.1">
    <property type="nucleotide sequence ID" value="NZ_JADEYS010000003.1"/>
</dbReference>
<organism evidence="3 4">
    <name type="scientific">Pontibacterium sinense</name>
    <dbReference type="NCBI Taxonomy" id="2781979"/>
    <lineage>
        <taxon>Bacteria</taxon>
        <taxon>Pseudomonadati</taxon>
        <taxon>Pseudomonadota</taxon>
        <taxon>Gammaproteobacteria</taxon>
        <taxon>Oceanospirillales</taxon>
        <taxon>Oceanospirillaceae</taxon>
        <taxon>Pontibacterium</taxon>
    </lineage>
</organism>
<keyword evidence="3" id="KW-0282">Flagellum</keyword>
<evidence type="ECO:0000256" key="1">
    <source>
        <dbReference type="SAM" id="MobiDB-lite"/>
    </source>
</evidence>
<proteinExistence type="predicted"/>
<feature type="compositionally biased region" description="Polar residues" evidence="1">
    <location>
        <begin position="85"/>
        <end position="99"/>
    </location>
</feature>
<gene>
    <name evidence="3" type="ORF">IOQ59_03970</name>
</gene>
<keyword evidence="3" id="KW-0966">Cell projection</keyword>
<dbReference type="Proteomes" id="UP000640333">
    <property type="component" value="Unassembled WGS sequence"/>
</dbReference>
<evidence type="ECO:0000313" key="3">
    <source>
        <dbReference type="EMBL" id="MBE9396413.1"/>
    </source>
</evidence>
<feature type="compositionally biased region" description="Polar residues" evidence="1">
    <location>
        <begin position="158"/>
        <end position="176"/>
    </location>
</feature>
<feature type="compositionally biased region" description="Polar residues" evidence="1">
    <location>
        <begin position="229"/>
        <end position="272"/>
    </location>
</feature>
<dbReference type="EMBL" id="JADEYS010000003">
    <property type="protein sequence ID" value="MBE9396413.1"/>
    <property type="molecule type" value="Genomic_DNA"/>
</dbReference>
<name>A0A8J7FFN7_9GAMM</name>
<feature type="region of interest" description="Disordered" evidence="1">
    <location>
        <begin position="38"/>
        <end position="272"/>
    </location>
</feature>
<feature type="compositionally biased region" description="Low complexity" evidence="1">
    <location>
        <begin position="104"/>
        <end position="119"/>
    </location>
</feature>
<protein>
    <submittedName>
        <fullName evidence="3">Flagellar hook-length control protein FliK</fullName>
    </submittedName>
</protein>
<evidence type="ECO:0000259" key="2">
    <source>
        <dbReference type="Pfam" id="PF02120"/>
    </source>
</evidence>
<accession>A0A8J7FFN7</accession>
<keyword evidence="4" id="KW-1185">Reference proteome</keyword>
<feature type="compositionally biased region" description="Low complexity" evidence="1">
    <location>
        <begin position="38"/>
        <end position="64"/>
    </location>
</feature>
<feature type="compositionally biased region" description="Low complexity" evidence="1">
    <location>
        <begin position="206"/>
        <end position="222"/>
    </location>
</feature>
<keyword evidence="3" id="KW-0969">Cilium</keyword>
<evidence type="ECO:0000313" key="4">
    <source>
        <dbReference type="Proteomes" id="UP000640333"/>
    </source>
</evidence>
<sequence>MLEISGKTIQLITKQPLQAGTQLQVSLTPDGKLLLQQTAASSTPATSTAPSNTKAAPANSAVPSSPTPPPAISLKAGISDVPISKGTTIEGTVIRSTPTGAPVSSAPSSDTSSGSSTYSRPVPATNLQSAPAPAPAPTQQQQQLTAATQNTPPATAPGSSTQATTHAPVQRTSIPASGSEPAAQQRGETLSMNRAVPTAHGQSGNAVASASPATTQSPSSSSPVPPQAGHTSSASGGPISTTNAQPSPQAPIQRQTGASLNPSITGTSSNVQTNLSSANTAASVSSSGTATTTSNTTFNLDIRLNSGQTTTLQSNTALSPNTVLSIQRTFGGDILATPLPTTSQATELQREQATIQDALRTALPNQQPLANSLNQLQGAATQLPQTEISGLVRSMLQLFGLRPGTPEAPQTLQQNVQAGGTQTEAQLAAGKQLGKTDMKGLLRQLQQQSADLPVEQRQRMDQLIQTMQSRITHNQLSSLQQWKEAPDGSFERVIQLDIPVLNNNQMDNLEMRISQERSAQGTHELTTLWRARLHFDLEELGAIDAEIKLTGDEQVQIQFWCNERHAQRHIQKQLQEFGQLLQNKGFEPPELQCYHGHSPDRQGELIQKNLVDIHT</sequence>
<dbReference type="AlphaFoldDB" id="A0A8J7FFN7"/>
<feature type="domain" description="Flagellar hook-length control protein-like C-terminal" evidence="2">
    <location>
        <begin position="526"/>
        <end position="600"/>
    </location>
</feature>
<feature type="compositionally biased region" description="Low complexity" evidence="1">
    <location>
        <begin position="137"/>
        <end position="157"/>
    </location>
</feature>
<comment type="caution">
    <text evidence="3">The sequence shown here is derived from an EMBL/GenBank/DDBJ whole genome shotgun (WGS) entry which is preliminary data.</text>
</comment>
<reference evidence="3" key="1">
    <citation type="submission" date="2020-10" db="EMBL/GenBank/DDBJ databases">
        <title>Bacterium isolated from coastal waters sediment.</title>
        <authorList>
            <person name="Chen R.-J."/>
            <person name="Lu D.-C."/>
            <person name="Zhu K.-L."/>
            <person name="Du Z.-J."/>
        </authorList>
    </citation>
    <scope>NUCLEOTIDE SEQUENCE</scope>
    <source>
        <strain evidence="3">N1Y112</strain>
    </source>
</reference>